<dbReference type="GO" id="GO:0003677">
    <property type="term" value="F:DNA binding"/>
    <property type="evidence" value="ECO:0007669"/>
    <property type="project" value="InterPro"/>
</dbReference>
<feature type="domain" description="Tc1-like transposase DDE" evidence="5">
    <location>
        <begin position="145"/>
        <end position="277"/>
    </location>
</feature>
<keyword evidence="7" id="KW-1185">Reference proteome</keyword>
<dbReference type="Proteomes" id="UP000821837">
    <property type="component" value="Unassembled WGS sequence"/>
</dbReference>
<evidence type="ECO:0000259" key="5">
    <source>
        <dbReference type="Pfam" id="PF13358"/>
    </source>
</evidence>
<dbReference type="InterPro" id="IPR036397">
    <property type="entry name" value="RNaseH_sf"/>
</dbReference>
<feature type="coiled-coil region" evidence="2">
    <location>
        <begin position="650"/>
        <end position="677"/>
    </location>
</feature>
<dbReference type="GO" id="GO:0005634">
    <property type="term" value="C:nucleus"/>
    <property type="evidence" value="ECO:0007669"/>
    <property type="project" value="UniProtKB-SubCell"/>
</dbReference>
<evidence type="ECO:0000313" key="6">
    <source>
        <dbReference type="EMBL" id="KAH7955932.1"/>
    </source>
</evidence>
<dbReference type="PANTHER" id="PTHR23022">
    <property type="entry name" value="TRANSPOSABLE ELEMENT-RELATED"/>
    <property type="match status" value="1"/>
</dbReference>
<evidence type="ECO:0000256" key="1">
    <source>
        <dbReference type="ARBA" id="ARBA00004123"/>
    </source>
</evidence>
<dbReference type="Gene3D" id="3.30.420.10">
    <property type="entry name" value="Ribonuclease H-like superfamily/Ribonuclease H"/>
    <property type="match status" value="1"/>
</dbReference>
<evidence type="ECO:0000256" key="3">
    <source>
        <dbReference type="SAM" id="MobiDB-lite"/>
    </source>
</evidence>
<feature type="region of interest" description="Disordered" evidence="3">
    <location>
        <begin position="591"/>
        <end position="634"/>
    </location>
</feature>
<dbReference type="SUPFAM" id="SSF46689">
    <property type="entry name" value="Homeodomain-like"/>
    <property type="match status" value="1"/>
</dbReference>
<feature type="compositionally biased region" description="Polar residues" evidence="3">
    <location>
        <begin position="612"/>
        <end position="625"/>
    </location>
</feature>
<evidence type="ECO:0008006" key="8">
    <source>
        <dbReference type="Google" id="ProtNLM"/>
    </source>
</evidence>
<dbReference type="InterPro" id="IPR009057">
    <property type="entry name" value="Homeodomain-like_sf"/>
</dbReference>
<reference evidence="6" key="2">
    <citation type="submission" date="2021-09" db="EMBL/GenBank/DDBJ databases">
        <authorList>
            <person name="Jia N."/>
            <person name="Wang J."/>
            <person name="Shi W."/>
            <person name="Du L."/>
            <person name="Sun Y."/>
            <person name="Zhan W."/>
            <person name="Jiang J."/>
            <person name="Wang Q."/>
            <person name="Zhang B."/>
            <person name="Ji P."/>
            <person name="Sakyi L.B."/>
            <person name="Cui X."/>
            <person name="Yuan T."/>
            <person name="Jiang B."/>
            <person name="Yang W."/>
            <person name="Lam T.T.-Y."/>
            <person name="Chang Q."/>
            <person name="Ding S."/>
            <person name="Wang X."/>
            <person name="Zhu J."/>
            <person name="Ruan X."/>
            <person name="Zhao L."/>
            <person name="Wei J."/>
            <person name="Que T."/>
            <person name="Du C."/>
            <person name="Cheng J."/>
            <person name="Dai P."/>
            <person name="Han X."/>
            <person name="Huang E."/>
            <person name="Gao Y."/>
            <person name="Liu J."/>
            <person name="Shao H."/>
            <person name="Ye R."/>
            <person name="Li L."/>
            <person name="Wei W."/>
            <person name="Wang X."/>
            <person name="Wang C."/>
            <person name="Huo Q."/>
            <person name="Li W."/>
            <person name="Guo W."/>
            <person name="Chen H."/>
            <person name="Chen S."/>
            <person name="Zhou L."/>
            <person name="Zhou L."/>
            <person name="Ni X."/>
            <person name="Tian J."/>
            <person name="Zhou Y."/>
            <person name="Sheng Y."/>
            <person name="Liu T."/>
            <person name="Pan Y."/>
            <person name="Xia L."/>
            <person name="Li J."/>
            <person name="Zhao F."/>
            <person name="Cao W."/>
        </authorList>
    </citation>
    <scope>NUCLEOTIDE SEQUENCE</scope>
    <source>
        <strain evidence="6">Rsan-2018</strain>
        <tissue evidence="6">Larvae</tissue>
    </source>
</reference>
<dbReference type="GO" id="GO:0015074">
    <property type="term" value="P:DNA integration"/>
    <property type="evidence" value="ECO:0007669"/>
    <property type="project" value="InterPro"/>
</dbReference>
<evidence type="ECO:0000313" key="7">
    <source>
        <dbReference type="Proteomes" id="UP000821837"/>
    </source>
</evidence>
<dbReference type="EMBL" id="JABSTV010001250">
    <property type="protein sequence ID" value="KAH7955932.1"/>
    <property type="molecule type" value="Genomic_DNA"/>
</dbReference>
<comment type="subcellular location">
    <subcellularLocation>
        <location evidence="1">Nucleus</location>
    </subcellularLocation>
</comment>
<feature type="domain" description="Transposase Tc1-like" evidence="4">
    <location>
        <begin position="71"/>
        <end position="133"/>
    </location>
</feature>
<comment type="caution">
    <text evidence="6">The sequence shown here is derived from an EMBL/GenBank/DDBJ whole genome shotgun (WGS) entry which is preliminary data.</text>
</comment>
<accession>A0A9D4PUM3</accession>
<dbReference type="GO" id="GO:0006313">
    <property type="term" value="P:DNA transposition"/>
    <property type="evidence" value="ECO:0007669"/>
    <property type="project" value="InterPro"/>
</dbReference>
<keyword evidence="2" id="KW-0175">Coiled coil</keyword>
<proteinExistence type="predicted"/>
<protein>
    <recommendedName>
        <fullName evidence="8">Transposase</fullName>
    </recommendedName>
</protein>
<dbReference type="PANTHER" id="PTHR23022:SF134">
    <property type="entry name" value="TRANSPOSABLE ELEMENT TC1 TRANSPOSASE"/>
    <property type="match status" value="1"/>
</dbReference>
<sequence length="687" mass="76278">MVPYIPLEERRRIAELSLQGCSQRAICGLMNRSRTAVHRIIKAYRDRGAALDGEQCSGCPRETDSLTDSLIVACAVVDPFLDANEIRRELQLDVSPSTIKRRLRQGGLQGCVAAQKPHLTERQRQLRLEFARAVEDWTEDEWHEVIFTDEATFSTRWDQQRRVWRPIGRCAVSAWGALSKEGLGPLVPIDGSFTAAAYCRLLQEVLVPYALDGPFEHGCYLLQHDRSPIHTARNVAAVLENLAVRTLPWPPVGADLNPIGNVWGILKSRLSARRISSTTSDALWHSVSEEWERLRHSPEVVVTLYESMPRRVQAVIAANGKMTSYLNNVWQDVSQAVPSAAALAHYYNSTLPQPAAPLPEIPPWLKAQASDNRPLTRLRQSNRQVEQEAVVTIIDDSLAVYADAAIDSCVLHTRLVCPTLPETQHTCSYVTEAPFPSVLAELAAIRDGLTLMIPKVDCLSLNRLLVYTDSTQAVRELRKVSSSLDIASYVHRIIYSCACPVRVLWTRRSTLAQMAADAACHPAEVQHPLPLLRLGSKGVESPYYWLLHSFLGTLPVNDSSVVEESVEVPDVNETPEGAHVLAEFNEVVNEDAASVEDSSTTSLQDEGATPAAGSSDSSTPKNPGTSRKRKRPSTALQEILELQKPAEERCANLAQQRVAMQQQMVQLQKESNETQKDILTVLKSYFE</sequence>
<dbReference type="InterPro" id="IPR052338">
    <property type="entry name" value="Transposase_5"/>
</dbReference>
<gene>
    <name evidence="6" type="ORF">HPB52_005157</name>
</gene>
<dbReference type="Pfam" id="PF13358">
    <property type="entry name" value="DDE_3"/>
    <property type="match status" value="1"/>
</dbReference>
<dbReference type="VEuPathDB" id="VectorBase:RSAN_033937"/>
<name>A0A9D4PUM3_RHISA</name>
<dbReference type="InterPro" id="IPR038717">
    <property type="entry name" value="Tc1-like_DDE_dom"/>
</dbReference>
<dbReference type="Pfam" id="PF01498">
    <property type="entry name" value="HTH_Tnp_Tc3_2"/>
    <property type="match status" value="1"/>
</dbReference>
<evidence type="ECO:0000259" key="4">
    <source>
        <dbReference type="Pfam" id="PF01498"/>
    </source>
</evidence>
<reference evidence="6" key="1">
    <citation type="journal article" date="2020" name="Cell">
        <title>Large-Scale Comparative Analyses of Tick Genomes Elucidate Their Genetic Diversity and Vector Capacities.</title>
        <authorList>
            <consortium name="Tick Genome and Microbiome Consortium (TIGMIC)"/>
            <person name="Jia N."/>
            <person name="Wang J."/>
            <person name="Shi W."/>
            <person name="Du L."/>
            <person name="Sun Y."/>
            <person name="Zhan W."/>
            <person name="Jiang J.F."/>
            <person name="Wang Q."/>
            <person name="Zhang B."/>
            <person name="Ji P."/>
            <person name="Bell-Sakyi L."/>
            <person name="Cui X.M."/>
            <person name="Yuan T.T."/>
            <person name="Jiang B.G."/>
            <person name="Yang W.F."/>
            <person name="Lam T.T."/>
            <person name="Chang Q.C."/>
            <person name="Ding S.J."/>
            <person name="Wang X.J."/>
            <person name="Zhu J.G."/>
            <person name="Ruan X.D."/>
            <person name="Zhao L."/>
            <person name="Wei J.T."/>
            <person name="Ye R.Z."/>
            <person name="Que T.C."/>
            <person name="Du C.H."/>
            <person name="Zhou Y.H."/>
            <person name="Cheng J.X."/>
            <person name="Dai P.F."/>
            <person name="Guo W.B."/>
            <person name="Han X.H."/>
            <person name="Huang E.J."/>
            <person name="Li L.F."/>
            <person name="Wei W."/>
            <person name="Gao Y.C."/>
            <person name="Liu J.Z."/>
            <person name="Shao H.Z."/>
            <person name="Wang X."/>
            <person name="Wang C.C."/>
            <person name="Yang T.C."/>
            <person name="Huo Q.B."/>
            <person name="Li W."/>
            <person name="Chen H.Y."/>
            <person name="Chen S.E."/>
            <person name="Zhou L.G."/>
            <person name="Ni X.B."/>
            <person name="Tian J.H."/>
            <person name="Sheng Y."/>
            <person name="Liu T."/>
            <person name="Pan Y.S."/>
            <person name="Xia L.Y."/>
            <person name="Li J."/>
            <person name="Zhao F."/>
            <person name="Cao W.C."/>
        </authorList>
    </citation>
    <scope>NUCLEOTIDE SEQUENCE</scope>
    <source>
        <strain evidence="6">Rsan-2018</strain>
    </source>
</reference>
<evidence type="ECO:0000256" key="2">
    <source>
        <dbReference type="SAM" id="Coils"/>
    </source>
</evidence>
<dbReference type="InterPro" id="IPR002492">
    <property type="entry name" value="Transposase_Tc1-like"/>
</dbReference>
<dbReference type="AlphaFoldDB" id="A0A9D4PUM3"/>
<organism evidence="6 7">
    <name type="scientific">Rhipicephalus sanguineus</name>
    <name type="common">Brown dog tick</name>
    <name type="synonym">Ixodes sanguineus</name>
    <dbReference type="NCBI Taxonomy" id="34632"/>
    <lineage>
        <taxon>Eukaryota</taxon>
        <taxon>Metazoa</taxon>
        <taxon>Ecdysozoa</taxon>
        <taxon>Arthropoda</taxon>
        <taxon>Chelicerata</taxon>
        <taxon>Arachnida</taxon>
        <taxon>Acari</taxon>
        <taxon>Parasitiformes</taxon>
        <taxon>Ixodida</taxon>
        <taxon>Ixodoidea</taxon>
        <taxon>Ixodidae</taxon>
        <taxon>Rhipicephalinae</taxon>
        <taxon>Rhipicephalus</taxon>
        <taxon>Rhipicephalus</taxon>
    </lineage>
</organism>
<dbReference type="Pfam" id="PF13384">
    <property type="entry name" value="HTH_23"/>
    <property type="match status" value="1"/>
</dbReference>